<evidence type="ECO:0008006" key="4">
    <source>
        <dbReference type="Google" id="ProtNLM"/>
    </source>
</evidence>
<dbReference type="PANTHER" id="PTHR11360:SF237">
    <property type="entry name" value="MONOCARBOXYLATE TRANSPORTER 12-B-LIKE PROTEIN"/>
    <property type="match status" value="1"/>
</dbReference>
<feature type="compositionally biased region" description="Acidic residues" evidence="1">
    <location>
        <begin position="346"/>
        <end position="358"/>
    </location>
</feature>
<sequence>MTERPRDTQLLPPNGGWGWLIVLAYSISSTVIGAIIQSFTLLYKDTFTELHMSTTKIAVVANTNIALGLVSGLFLGPLLRKYGHRKVAVLGSLLVFIGIVLTGFASSFLHICFTYGFITSLGAGLVCPTTLMALRGYFSSRQGTAMRVAVRMAGVAPILLPPLVAFLMDRYGVQGATLVVGAVSLHCLLGAVLLRPIKWHLKKRDYDVEEGHRHKPVGDILEHDAADEMRRRGTIVPIMKIDAPEDDDQNEGTQQDHHDSDGSRPASASRGSFADPSGNLDLPGYEGERHASIGGVSMQSSGSRRGSSAQGSNVWWSKLSMGSVYSASSGRLYDMRAVQVAGGKEDDSDYSSDDGEDDNKEKKIRKNSSQPQRRETIAMTPGSLDVPENSYQTGKRHSSASIKSGQEKWWSRMSVGSIYAGSSSRIFATRVVQVAEGETDEESEDDPVEEEEESKDDINNDQGRKSKKPQRRDSTETPQSNSLDVPGSGYNTGKRHSSASIKSGQEKWWSRMSVGSIYAGSSSRIFATRVVQVAEGETDEEEDEEEQGIELDALDDKYSSSQDKQNTEDIYPNTLEVPDMGKRAGRRHSSSVSTRSGQGVEMWWSKPSSGSINSGSSVRLHEGENGEDEDRINKSGEIDYSDEEGERNIKEKEKPPPVHPTEIRTSISPSSAVGLNTTSALANYATEAGHMGVCISEFDKMFVDY</sequence>
<dbReference type="EMBL" id="OB792860">
    <property type="protein sequence ID" value="CAD7424946.1"/>
    <property type="molecule type" value="Genomic_DNA"/>
</dbReference>
<organism evidence="3">
    <name type="scientific">Timema monikensis</name>
    <dbReference type="NCBI Taxonomy" id="170555"/>
    <lineage>
        <taxon>Eukaryota</taxon>
        <taxon>Metazoa</taxon>
        <taxon>Ecdysozoa</taxon>
        <taxon>Arthropoda</taxon>
        <taxon>Hexapoda</taxon>
        <taxon>Insecta</taxon>
        <taxon>Pterygota</taxon>
        <taxon>Neoptera</taxon>
        <taxon>Polyneoptera</taxon>
        <taxon>Phasmatodea</taxon>
        <taxon>Timematodea</taxon>
        <taxon>Timematoidea</taxon>
        <taxon>Timematidae</taxon>
        <taxon>Timema</taxon>
    </lineage>
</organism>
<feature type="compositionally biased region" description="Low complexity" evidence="1">
    <location>
        <begin position="294"/>
        <end position="312"/>
    </location>
</feature>
<feature type="compositionally biased region" description="Polar residues" evidence="1">
    <location>
        <begin position="389"/>
        <end position="404"/>
    </location>
</feature>
<feature type="region of interest" description="Disordered" evidence="1">
    <location>
        <begin position="241"/>
        <end position="312"/>
    </location>
</feature>
<feature type="transmembrane region" description="Helical" evidence="2">
    <location>
        <begin position="87"/>
        <end position="109"/>
    </location>
</feature>
<feature type="compositionally biased region" description="Acidic residues" evidence="1">
    <location>
        <begin position="536"/>
        <end position="553"/>
    </location>
</feature>
<protein>
    <recommendedName>
        <fullName evidence="4">Monocarboxylate transporter</fullName>
    </recommendedName>
</protein>
<evidence type="ECO:0000313" key="3">
    <source>
        <dbReference type="EMBL" id="CAD7424946.1"/>
    </source>
</evidence>
<keyword evidence="2" id="KW-0472">Membrane</keyword>
<dbReference type="InterPro" id="IPR011701">
    <property type="entry name" value="MFS"/>
</dbReference>
<feature type="compositionally biased region" description="Acidic residues" evidence="1">
    <location>
        <begin position="437"/>
        <end position="455"/>
    </location>
</feature>
<feature type="transmembrane region" description="Helical" evidence="2">
    <location>
        <begin position="55"/>
        <end position="75"/>
    </location>
</feature>
<reference evidence="3" key="1">
    <citation type="submission" date="2020-11" db="EMBL/GenBank/DDBJ databases">
        <authorList>
            <person name="Tran Van P."/>
        </authorList>
    </citation>
    <scope>NUCLEOTIDE SEQUENCE</scope>
</reference>
<dbReference type="Gene3D" id="1.20.1250.20">
    <property type="entry name" value="MFS general substrate transporter like domains"/>
    <property type="match status" value="1"/>
</dbReference>
<proteinExistence type="predicted"/>
<feature type="transmembrane region" description="Helical" evidence="2">
    <location>
        <begin position="148"/>
        <end position="167"/>
    </location>
</feature>
<feature type="transmembrane region" description="Helical" evidence="2">
    <location>
        <begin position="20"/>
        <end position="43"/>
    </location>
</feature>
<dbReference type="PANTHER" id="PTHR11360">
    <property type="entry name" value="MONOCARBOXYLATE TRANSPORTER"/>
    <property type="match status" value="1"/>
</dbReference>
<feature type="region of interest" description="Disordered" evidence="1">
    <location>
        <begin position="433"/>
        <end position="507"/>
    </location>
</feature>
<dbReference type="AlphaFoldDB" id="A0A7R9E1T9"/>
<dbReference type="GO" id="GO:0008028">
    <property type="term" value="F:monocarboxylic acid transmembrane transporter activity"/>
    <property type="evidence" value="ECO:0007669"/>
    <property type="project" value="TreeGrafter"/>
</dbReference>
<evidence type="ECO:0000256" key="2">
    <source>
        <dbReference type="SAM" id="Phobius"/>
    </source>
</evidence>
<feature type="compositionally biased region" description="Low complexity" evidence="1">
    <location>
        <begin position="605"/>
        <end position="617"/>
    </location>
</feature>
<gene>
    <name evidence="3" type="ORF">TMSB3V08_LOCUS1871</name>
</gene>
<feature type="compositionally biased region" description="Basic and acidic residues" evidence="1">
    <location>
        <begin position="646"/>
        <end position="656"/>
    </location>
</feature>
<dbReference type="SUPFAM" id="SSF103473">
    <property type="entry name" value="MFS general substrate transporter"/>
    <property type="match status" value="1"/>
</dbReference>
<keyword evidence="2" id="KW-1133">Transmembrane helix</keyword>
<feature type="region of interest" description="Disordered" evidence="1">
    <location>
        <begin position="342"/>
        <end position="407"/>
    </location>
</feature>
<feature type="transmembrane region" description="Helical" evidence="2">
    <location>
        <begin position="173"/>
        <end position="194"/>
    </location>
</feature>
<keyword evidence="2" id="KW-0812">Transmembrane</keyword>
<name>A0A7R9E1T9_9NEOP</name>
<accession>A0A7R9E1T9</accession>
<dbReference type="InterPro" id="IPR050327">
    <property type="entry name" value="Proton-linked_MCT"/>
</dbReference>
<feature type="region of interest" description="Disordered" evidence="1">
    <location>
        <begin position="534"/>
        <end position="670"/>
    </location>
</feature>
<dbReference type="Pfam" id="PF07690">
    <property type="entry name" value="MFS_1"/>
    <property type="match status" value="1"/>
</dbReference>
<evidence type="ECO:0000256" key="1">
    <source>
        <dbReference type="SAM" id="MobiDB-lite"/>
    </source>
</evidence>
<feature type="transmembrane region" description="Helical" evidence="2">
    <location>
        <begin position="115"/>
        <end position="136"/>
    </location>
</feature>
<dbReference type="InterPro" id="IPR036259">
    <property type="entry name" value="MFS_trans_sf"/>
</dbReference>